<dbReference type="Gene3D" id="3.30.70.100">
    <property type="match status" value="1"/>
</dbReference>
<dbReference type="EMBL" id="MFZG01000039">
    <property type="protein sequence ID" value="OGK15256.1"/>
    <property type="molecule type" value="Genomic_DNA"/>
</dbReference>
<dbReference type="AlphaFoldDB" id="A0A1F7G8T4"/>
<name>A0A1F7G8T4_9BACT</name>
<accession>A0A1F7G8T4</accession>
<evidence type="ECO:0000313" key="2">
    <source>
        <dbReference type="Proteomes" id="UP000177208"/>
    </source>
</evidence>
<dbReference type="Proteomes" id="UP000177208">
    <property type="component" value="Unassembled WGS sequence"/>
</dbReference>
<evidence type="ECO:0008006" key="3">
    <source>
        <dbReference type="Google" id="ProtNLM"/>
    </source>
</evidence>
<dbReference type="SUPFAM" id="SSF54909">
    <property type="entry name" value="Dimeric alpha+beta barrel"/>
    <property type="match status" value="1"/>
</dbReference>
<sequence>MLKQVQHDIYQNQSFCFALTILELKKGGEISEKKRNMKIIVEYSIKKEELENVLSAIKLFINEVKINEPETHYQALRKENSFDFVHIMKFKDDEAQKNHSEAPYTVEFVKMLYPRCNQKPVFTNLTEI</sequence>
<gene>
    <name evidence="1" type="ORF">A2774_02410</name>
</gene>
<reference evidence="1 2" key="1">
    <citation type="journal article" date="2016" name="Nat. Commun.">
        <title>Thousands of microbial genomes shed light on interconnected biogeochemical processes in an aquifer system.</title>
        <authorList>
            <person name="Anantharaman K."/>
            <person name="Brown C.T."/>
            <person name="Hug L.A."/>
            <person name="Sharon I."/>
            <person name="Castelle C.J."/>
            <person name="Probst A.J."/>
            <person name="Thomas B.C."/>
            <person name="Singh A."/>
            <person name="Wilkins M.J."/>
            <person name="Karaoz U."/>
            <person name="Brodie E.L."/>
            <person name="Williams K.H."/>
            <person name="Hubbard S.S."/>
            <person name="Banfield J.F."/>
        </authorList>
    </citation>
    <scope>NUCLEOTIDE SEQUENCE [LARGE SCALE GENOMIC DNA]</scope>
</reference>
<organism evidence="1 2">
    <name type="scientific">Candidatus Roizmanbacteria bacterium RIFCSPHIGHO2_01_FULL_39_12c</name>
    <dbReference type="NCBI Taxonomy" id="1802031"/>
    <lineage>
        <taxon>Bacteria</taxon>
        <taxon>Candidatus Roizmaniibacteriota</taxon>
    </lineage>
</organism>
<proteinExistence type="predicted"/>
<dbReference type="InterPro" id="IPR011008">
    <property type="entry name" value="Dimeric_a/b-barrel"/>
</dbReference>
<comment type="caution">
    <text evidence="1">The sequence shown here is derived from an EMBL/GenBank/DDBJ whole genome shotgun (WGS) entry which is preliminary data.</text>
</comment>
<evidence type="ECO:0000313" key="1">
    <source>
        <dbReference type="EMBL" id="OGK15256.1"/>
    </source>
</evidence>
<protein>
    <recommendedName>
        <fullName evidence="3">ABM domain-containing protein</fullName>
    </recommendedName>
</protein>